<dbReference type="KEGG" id="aaf:AURANDRAFT_31681"/>
<dbReference type="InterPro" id="IPR036767">
    <property type="entry name" value="ApaG_sf"/>
</dbReference>
<reference evidence="2 3" key="1">
    <citation type="journal article" date="2011" name="Proc. Natl. Acad. Sci. U.S.A.">
        <title>Niche of harmful alga Aureococcus anophagefferens revealed through ecogenomics.</title>
        <authorList>
            <person name="Gobler C.J."/>
            <person name="Berry D.L."/>
            <person name="Dyhrman S.T."/>
            <person name="Wilhelm S.W."/>
            <person name="Salamov A."/>
            <person name="Lobanov A.V."/>
            <person name="Zhang Y."/>
            <person name="Collier J.L."/>
            <person name="Wurch L.L."/>
            <person name="Kustka A.B."/>
            <person name="Dill B.D."/>
            <person name="Shah M."/>
            <person name="VerBerkmoes N.C."/>
            <person name="Kuo A."/>
            <person name="Terry A."/>
            <person name="Pangilinan J."/>
            <person name="Lindquist E.A."/>
            <person name="Lucas S."/>
            <person name="Paulsen I.T."/>
            <person name="Hattenrath-Lehmann T.K."/>
            <person name="Talmage S.C."/>
            <person name="Walker E.A."/>
            <person name="Koch F."/>
            <person name="Burson A.M."/>
            <person name="Marcoval M.A."/>
            <person name="Tang Y.Z."/>
            <person name="Lecleir G.R."/>
            <person name="Coyne K.J."/>
            <person name="Berg G.M."/>
            <person name="Bertrand E.M."/>
            <person name="Saito M.A."/>
            <person name="Gladyshev V.N."/>
            <person name="Grigoriev I.V."/>
        </authorList>
    </citation>
    <scope>NUCLEOTIDE SEQUENCE [LARGE SCALE GENOMIC DNA]</scope>
    <source>
        <strain evidence="3">CCMP 1984</strain>
    </source>
</reference>
<dbReference type="GO" id="GO:0042645">
    <property type="term" value="C:mitochondrial nucleoid"/>
    <property type="evidence" value="ECO:0007669"/>
    <property type="project" value="TreeGrafter"/>
</dbReference>
<dbReference type="Gene3D" id="2.60.40.1470">
    <property type="entry name" value="ApaG domain"/>
    <property type="match status" value="1"/>
</dbReference>
<dbReference type="AlphaFoldDB" id="F0YIT3"/>
<protein>
    <recommendedName>
        <fullName evidence="1">ApaG domain-containing protein</fullName>
    </recommendedName>
</protein>
<dbReference type="RefSeq" id="XP_009040300.1">
    <property type="nucleotide sequence ID" value="XM_009042052.1"/>
</dbReference>
<dbReference type="OrthoDB" id="2305498at2759"/>
<evidence type="ECO:0000313" key="2">
    <source>
        <dbReference type="EMBL" id="EGB04945.1"/>
    </source>
</evidence>
<dbReference type="GO" id="GO:0070987">
    <property type="term" value="P:error-free translesion synthesis"/>
    <property type="evidence" value="ECO:0007669"/>
    <property type="project" value="TreeGrafter"/>
</dbReference>
<organism evidence="3">
    <name type="scientific">Aureococcus anophagefferens</name>
    <name type="common">Harmful bloom alga</name>
    <dbReference type="NCBI Taxonomy" id="44056"/>
    <lineage>
        <taxon>Eukaryota</taxon>
        <taxon>Sar</taxon>
        <taxon>Stramenopiles</taxon>
        <taxon>Ochrophyta</taxon>
        <taxon>Pelagophyceae</taxon>
        <taxon>Pelagomonadales</taxon>
        <taxon>Pelagomonadaceae</taxon>
        <taxon>Aureococcus</taxon>
    </lineage>
</organism>
<keyword evidence="3" id="KW-1185">Reference proteome</keyword>
<dbReference type="SUPFAM" id="SSF110069">
    <property type="entry name" value="ApaG-like"/>
    <property type="match status" value="1"/>
</dbReference>
<dbReference type="InParanoid" id="F0YIT3"/>
<dbReference type="PROSITE" id="PS51087">
    <property type="entry name" value="APAG"/>
    <property type="match status" value="1"/>
</dbReference>
<proteinExistence type="predicted"/>
<feature type="domain" description="ApaG" evidence="1">
    <location>
        <begin position="1"/>
        <end position="78"/>
    </location>
</feature>
<dbReference type="InterPro" id="IPR007474">
    <property type="entry name" value="ApaG_domain"/>
</dbReference>
<dbReference type="Pfam" id="PF04379">
    <property type="entry name" value="DUF525"/>
    <property type="match status" value="1"/>
</dbReference>
<accession>F0YIT3</accession>
<name>F0YIT3_AURAN</name>
<gene>
    <name evidence="2" type="ORF">AURANDRAFT_31681</name>
</gene>
<feature type="non-terminal residue" evidence="2">
    <location>
        <position position="78"/>
    </location>
</feature>
<dbReference type="Proteomes" id="UP000002729">
    <property type="component" value="Unassembled WGS sequence"/>
</dbReference>
<sequence>MRGSSYQWSYRVTFVNQGSATVQLLTRAWRFADAFGGVTEVSGPGVRGDTPVLRGGESWSYESGTTLPTATGSFYGSF</sequence>
<dbReference type="EMBL" id="GL833145">
    <property type="protein sequence ID" value="EGB04945.1"/>
    <property type="molecule type" value="Genomic_DNA"/>
</dbReference>
<dbReference type="PANTHER" id="PTHR14289">
    <property type="entry name" value="F-BOX ONLY PROTEIN 3"/>
    <property type="match status" value="1"/>
</dbReference>
<dbReference type="PANTHER" id="PTHR14289:SF16">
    <property type="entry name" value="POLYMERASE DELTA-INTERACTING PROTEIN 2"/>
    <property type="match status" value="1"/>
</dbReference>
<dbReference type="GO" id="GO:0005634">
    <property type="term" value="C:nucleus"/>
    <property type="evidence" value="ECO:0007669"/>
    <property type="project" value="TreeGrafter"/>
</dbReference>
<dbReference type="GeneID" id="20221030"/>
<evidence type="ECO:0000313" key="3">
    <source>
        <dbReference type="Proteomes" id="UP000002729"/>
    </source>
</evidence>
<evidence type="ECO:0000259" key="1">
    <source>
        <dbReference type="PROSITE" id="PS51087"/>
    </source>
</evidence>